<accession>A0ABU1TNT5</accession>
<dbReference type="RefSeq" id="WP_310025858.1">
    <property type="nucleotide sequence ID" value="NZ_JAVDVI010000006.1"/>
</dbReference>
<dbReference type="InterPro" id="IPR018060">
    <property type="entry name" value="HTH_AraC"/>
</dbReference>
<feature type="domain" description="HTH araC/xylS-type" evidence="1">
    <location>
        <begin position="161"/>
        <end position="265"/>
    </location>
</feature>
<reference evidence="2 3" key="1">
    <citation type="submission" date="2023-07" db="EMBL/GenBank/DDBJ databases">
        <title>Sorghum-associated microbial communities from plants grown in Nebraska, USA.</title>
        <authorList>
            <person name="Schachtman D."/>
        </authorList>
    </citation>
    <scope>NUCLEOTIDE SEQUENCE [LARGE SCALE GENOMIC DNA]</scope>
    <source>
        <strain evidence="2 3">3773</strain>
    </source>
</reference>
<sequence length="274" mass="31977">MVEKTNSDYINYRVAIPEGYEDVFTHFYYAKNETSATITKKLIPSYQTILIFSFGAKPYFTSKQNPYLEVDKYLMLGPMKHIIEYSLPPNAEMLLVNFKDDAFFRFFGNATIAEDVPIVPNESVKEDSFMLLWNELNSLNNVQARVDQILKFSVPYFGNQTKIAEQIINFKDQSLNPIKSIASENNQTERNTQLNHQKHFGYSAKEYNRYLRFIKAIALIDTIAFTNSKIDWFEVVTQCGYYDQSQLINDFKHFINLSPTKYLKFQQDICNPKS</sequence>
<evidence type="ECO:0000313" key="3">
    <source>
        <dbReference type="Proteomes" id="UP001255185"/>
    </source>
</evidence>
<organism evidence="2 3">
    <name type="scientific">Flavobacterium arsenatis</name>
    <dbReference type="NCBI Taxonomy" id="1484332"/>
    <lineage>
        <taxon>Bacteria</taxon>
        <taxon>Pseudomonadati</taxon>
        <taxon>Bacteroidota</taxon>
        <taxon>Flavobacteriia</taxon>
        <taxon>Flavobacteriales</taxon>
        <taxon>Flavobacteriaceae</taxon>
        <taxon>Flavobacterium</taxon>
    </lineage>
</organism>
<evidence type="ECO:0000259" key="1">
    <source>
        <dbReference type="PROSITE" id="PS01124"/>
    </source>
</evidence>
<name>A0ABU1TNT5_9FLAO</name>
<keyword evidence="3" id="KW-1185">Reference proteome</keyword>
<proteinExistence type="predicted"/>
<dbReference type="Gene3D" id="1.10.10.60">
    <property type="entry name" value="Homeodomain-like"/>
    <property type="match status" value="1"/>
</dbReference>
<comment type="caution">
    <text evidence="2">The sequence shown here is derived from an EMBL/GenBank/DDBJ whole genome shotgun (WGS) entry which is preliminary data.</text>
</comment>
<gene>
    <name evidence="2" type="ORF">J2X31_001648</name>
</gene>
<dbReference type="EMBL" id="JAVDVI010000006">
    <property type="protein sequence ID" value="MDR6967636.1"/>
    <property type="molecule type" value="Genomic_DNA"/>
</dbReference>
<protein>
    <submittedName>
        <fullName evidence="2">AraC-like DNA-binding protein</fullName>
    </submittedName>
</protein>
<dbReference type="Proteomes" id="UP001255185">
    <property type="component" value="Unassembled WGS sequence"/>
</dbReference>
<evidence type="ECO:0000313" key="2">
    <source>
        <dbReference type="EMBL" id="MDR6967636.1"/>
    </source>
</evidence>
<dbReference type="PROSITE" id="PS01124">
    <property type="entry name" value="HTH_ARAC_FAMILY_2"/>
    <property type="match status" value="1"/>
</dbReference>